<evidence type="ECO:0000256" key="2">
    <source>
        <dbReference type="ARBA" id="ARBA00013136"/>
    </source>
</evidence>
<dbReference type="InterPro" id="IPR007173">
    <property type="entry name" value="ALO_C"/>
</dbReference>
<feature type="domain" description="FAD-binding PCMH-type" evidence="5">
    <location>
        <begin position="82"/>
        <end position="259"/>
    </location>
</feature>
<accession>A0AAD4H955</accession>
<dbReference type="GO" id="GO:0071949">
    <property type="term" value="F:FAD binding"/>
    <property type="evidence" value="ECO:0007669"/>
    <property type="project" value="InterPro"/>
</dbReference>
<dbReference type="InterPro" id="IPR016169">
    <property type="entry name" value="FAD-bd_PCMH_sub2"/>
</dbReference>
<dbReference type="PROSITE" id="PS51387">
    <property type="entry name" value="FAD_PCMH"/>
    <property type="match status" value="1"/>
</dbReference>
<dbReference type="InterPro" id="IPR036318">
    <property type="entry name" value="FAD-bd_PCMH-like_sf"/>
</dbReference>
<dbReference type="PANTHER" id="PTHR43762:SF1">
    <property type="entry name" value="D-ARABINONO-1,4-LACTONE OXIDASE"/>
    <property type="match status" value="1"/>
</dbReference>
<dbReference type="EMBL" id="JAAAIL010000197">
    <property type="protein sequence ID" value="KAG0278424.1"/>
    <property type="molecule type" value="Genomic_DNA"/>
</dbReference>
<evidence type="ECO:0000313" key="6">
    <source>
        <dbReference type="EMBL" id="KAG0278424.1"/>
    </source>
</evidence>
<evidence type="ECO:0000256" key="4">
    <source>
        <dbReference type="ARBA" id="ARBA00033418"/>
    </source>
</evidence>
<keyword evidence="3" id="KW-0560">Oxidoreductase</keyword>
<evidence type="ECO:0000313" key="7">
    <source>
        <dbReference type="Proteomes" id="UP001194580"/>
    </source>
</evidence>
<dbReference type="Gene3D" id="3.30.465.10">
    <property type="match status" value="1"/>
</dbReference>
<dbReference type="Pfam" id="PF04030">
    <property type="entry name" value="ALO"/>
    <property type="match status" value="1"/>
</dbReference>
<dbReference type="EC" id="1.1.3.37" evidence="2"/>
<organism evidence="6 7">
    <name type="scientific">Linnemannia exigua</name>
    <dbReference type="NCBI Taxonomy" id="604196"/>
    <lineage>
        <taxon>Eukaryota</taxon>
        <taxon>Fungi</taxon>
        <taxon>Fungi incertae sedis</taxon>
        <taxon>Mucoromycota</taxon>
        <taxon>Mortierellomycotina</taxon>
        <taxon>Mortierellomycetes</taxon>
        <taxon>Mortierellales</taxon>
        <taxon>Mortierellaceae</taxon>
        <taxon>Linnemannia</taxon>
    </lineage>
</organism>
<dbReference type="GO" id="GO:0003885">
    <property type="term" value="F:D-arabinono-1,4-lactone oxidase activity"/>
    <property type="evidence" value="ECO:0007669"/>
    <property type="project" value="UniProtKB-EC"/>
</dbReference>
<comment type="pathway">
    <text evidence="1">Cofactor biosynthesis; D-erythroascorbate biosynthesis; dehydro-D-arabinono-1,4-lactone from D-arabinose: step 2/2.</text>
</comment>
<dbReference type="InterPro" id="IPR016166">
    <property type="entry name" value="FAD-bd_PCMH"/>
</dbReference>
<evidence type="ECO:0000256" key="1">
    <source>
        <dbReference type="ARBA" id="ARBA00005083"/>
    </source>
</evidence>
<evidence type="ECO:0000256" key="3">
    <source>
        <dbReference type="ARBA" id="ARBA00023002"/>
    </source>
</evidence>
<dbReference type="InterPro" id="IPR010031">
    <property type="entry name" value="FAD_lactone_oxidase-like"/>
</dbReference>
<dbReference type="Gene3D" id="3.30.43.10">
    <property type="entry name" value="Uridine Diphospho-n-acetylenolpyruvylglucosamine Reductase, domain 2"/>
    <property type="match status" value="1"/>
</dbReference>
<keyword evidence="7" id="KW-1185">Reference proteome</keyword>
<evidence type="ECO:0000259" key="5">
    <source>
        <dbReference type="PROSITE" id="PS51387"/>
    </source>
</evidence>
<dbReference type="Proteomes" id="UP001194580">
    <property type="component" value="Unassembled WGS sequence"/>
</dbReference>
<dbReference type="GO" id="GO:0016020">
    <property type="term" value="C:membrane"/>
    <property type="evidence" value="ECO:0007669"/>
    <property type="project" value="InterPro"/>
</dbReference>
<sequence length="555" mass="62538">MGIRKISCVGDITQSSQDRNDIRASCDIEPSIVRLNINEPTKNTPAVLLSSITDDRSEPIRVAITKQTTSKPGTWTNWAKNQTCHPSKTMQPRTLQCIVELVKNAKAEKNKIRCVAGGYTWSSSSVVQEDDVLVFVDKMTKIFSPVYVKGQGWTVELETGVTVKALDDYLRKHDPPLAMPTNTVLDSACFGGILALGSHGAATHSRTLSDLACEVKIVDANGTLNTFTREKNPVEFSAAACNLGLLGIIYTYTLRIEPMFNVVMIDTYPLLTGYLGCPKQGGARLKEMVLQNDQTQLFYWPFNSHLRSKRVRTTGGHAQDEIWIKQWRRTDQLDSGTAVWKLRRKVRQFFATSLGNNLLRIMACKPKTVPWISCLISKGLKRVAEKVLPVPDAIHFMGNLKNAIVIGLELVFKIDEDFEKPCQAMKFIVNKIHEYAGRGEYPVSMTVDMRFIKASNQIMSYVYDSDPDVVFCTIEILSAVNTKGFAEFSAMIAQHFMSEYQARPHWAKHWEHIPGIIPYLREQSRPQLDQFESIRQKYDPQGMFMNKTFAGLLGH</sequence>
<gene>
    <name evidence="6" type="ORF">BGZ95_004037</name>
</gene>
<dbReference type="InterPro" id="IPR016167">
    <property type="entry name" value="FAD-bd_PCMH_sub1"/>
</dbReference>
<proteinExistence type="predicted"/>
<name>A0AAD4H955_9FUNG</name>
<dbReference type="Pfam" id="PF01565">
    <property type="entry name" value="FAD_binding_4"/>
    <property type="match status" value="1"/>
</dbReference>
<reference evidence="6" key="1">
    <citation type="journal article" date="2020" name="Fungal Divers.">
        <title>Resolving the Mortierellaceae phylogeny through synthesis of multi-gene phylogenetics and phylogenomics.</title>
        <authorList>
            <person name="Vandepol N."/>
            <person name="Liber J."/>
            <person name="Desiro A."/>
            <person name="Na H."/>
            <person name="Kennedy M."/>
            <person name="Barry K."/>
            <person name="Grigoriev I.V."/>
            <person name="Miller A.N."/>
            <person name="O'Donnell K."/>
            <person name="Stajich J.E."/>
            <person name="Bonito G."/>
        </authorList>
    </citation>
    <scope>NUCLEOTIDE SEQUENCE</scope>
    <source>
        <strain evidence="6">NRRL 28262</strain>
    </source>
</reference>
<dbReference type="InterPro" id="IPR006094">
    <property type="entry name" value="Oxid_FAD_bind_N"/>
</dbReference>
<comment type="caution">
    <text evidence="6">The sequence shown here is derived from an EMBL/GenBank/DDBJ whole genome shotgun (WGS) entry which is preliminary data.</text>
</comment>
<dbReference type="PIRSF" id="PIRSF000136">
    <property type="entry name" value="LGO_GLO"/>
    <property type="match status" value="1"/>
</dbReference>
<protein>
    <recommendedName>
        <fullName evidence="2">D-arabinono-1,4-lactone oxidase</fullName>
        <ecNumber evidence="2">1.1.3.37</ecNumber>
    </recommendedName>
    <alternativeName>
        <fullName evidence="4">L-galactono-gamma-lactone oxidase</fullName>
    </alternativeName>
</protein>
<dbReference type="AlphaFoldDB" id="A0AAD4H955"/>
<dbReference type="PANTHER" id="PTHR43762">
    <property type="entry name" value="L-GULONOLACTONE OXIDASE"/>
    <property type="match status" value="1"/>
</dbReference>
<dbReference type="Gene3D" id="3.30.70.2520">
    <property type="match status" value="1"/>
</dbReference>
<dbReference type="SUPFAM" id="SSF56176">
    <property type="entry name" value="FAD-binding/transporter-associated domain-like"/>
    <property type="match status" value="1"/>
</dbReference>